<evidence type="ECO:0000313" key="1">
    <source>
        <dbReference type="EMBL" id="BDZ42188.1"/>
    </source>
</evidence>
<dbReference type="InterPro" id="IPR024778">
    <property type="entry name" value="Put_cellulase"/>
</dbReference>
<keyword evidence="2" id="KW-1185">Reference proteome</keyword>
<dbReference type="Proteomes" id="UP001321475">
    <property type="component" value="Chromosome"/>
</dbReference>
<protein>
    <recommendedName>
        <fullName evidence="3">Sugar-binding cellulase-like protein</fullName>
    </recommendedName>
</protein>
<gene>
    <name evidence="1" type="ORF">GCM10025865_14870</name>
</gene>
<name>A0ABN6XFD5_9CELL</name>
<reference evidence="2" key="1">
    <citation type="journal article" date="2019" name="Int. J. Syst. Evol. Microbiol.">
        <title>The Global Catalogue of Microorganisms (GCM) 10K type strain sequencing project: providing services to taxonomists for standard genome sequencing and annotation.</title>
        <authorList>
            <consortium name="The Broad Institute Genomics Platform"/>
            <consortium name="The Broad Institute Genome Sequencing Center for Infectious Disease"/>
            <person name="Wu L."/>
            <person name="Ma J."/>
        </authorList>
    </citation>
    <scope>NUCLEOTIDE SEQUENCE [LARGE SCALE GENOMIC DNA]</scope>
    <source>
        <strain evidence="2">NBRC 108565</strain>
    </source>
</reference>
<accession>A0ABN6XFD5</accession>
<dbReference type="EMBL" id="AP027729">
    <property type="protein sequence ID" value="BDZ42188.1"/>
    <property type="molecule type" value="Genomic_DNA"/>
</dbReference>
<sequence>MTIARPTGIPDHLPARLTISLWDFSWYTRTQEGEPFADLDVAFDEAVERGYNTVRICAMPFLLFGEHGIDTTALRMVSMGGEVGQRTRWYDADGGATIDGRAHLLELFRAADRHGCSVILSSWEYQQSPAFLEGPEWYEALAAVPADERHSVLAAAMSDLVQFVKDEGLAHRIAYAELHNEVDLSRLNLAGGGSDTDPFWPQRASLDHAVRQVQERHPDIHATWCYGIPPHLDMGAVPDVGQIGHFHLYVYGVLGALERFAGVRDTEGFPSEALRTLLRRDAPPVSQYEGKVEPWRLAATGVSTTMFYTYDWVDTAKWDLWLYEHYGEWREAMMQAIDDRLEVFARWSSGHGVPMVVGEGWVGYTPLLAEFEDGPVGQAIAEHALERCIDLGVWGAVAGSNSAPQHPGWDNVEWQQAWNRRFLAGQIDD</sequence>
<dbReference type="SUPFAM" id="SSF51445">
    <property type="entry name" value="(Trans)glycosidases"/>
    <property type="match status" value="1"/>
</dbReference>
<evidence type="ECO:0008006" key="3">
    <source>
        <dbReference type="Google" id="ProtNLM"/>
    </source>
</evidence>
<dbReference type="Gene3D" id="3.20.20.80">
    <property type="entry name" value="Glycosidases"/>
    <property type="match status" value="1"/>
</dbReference>
<dbReference type="RefSeq" id="WP_286219200.1">
    <property type="nucleotide sequence ID" value="NZ_AP027729.1"/>
</dbReference>
<dbReference type="Pfam" id="PF12876">
    <property type="entry name" value="Cellulase-like"/>
    <property type="match status" value="1"/>
</dbReference>
<proteinExistence type="predicted"/>
<evidence type="ECO:0000313" key="2">
    <source>
        <dbReference type="Proteomes" id="UP001321475"/>
    </source>
</evidence>
<organism evidence="1 2">
    <name type="scientific">Paraoerskovia sediminicola</name>
    <dbReference type="NCBI Taxonomy" id="1138587"/>
    <lineage>
        <taxon>Bacteria</taxon>
        <taxon>Bacillati</taxon>
        <taxon>Actinomycetota</taxon>
        <taxon>Actinomycetes</taxon>
        <taxon>Micrococcales</taxon>
        <taxon>Cellulomonadaceae</taxon>
        <taxon>Paraoerskovia</taxon>
    </lineage>
</organism>
<dbReference type="InterPro" id="IPR017853">
    <property type="entry name" value="GH"/>
</dbReference>